<feature type="domain" description="HTH deoR-type" evidence="4">
    <location>
        <begin position="3"/>
        <end position="62"/>
    </location>
</feature>
<proteinExistence type="predicted"/>
<dbReference type="Gene3D" id="3.40.50.1360">
    <property type="match status" value="1"/>
</dbReference>
<dbReference type="InterPro" id="IPR050313">
    <property type="entry name" value="Carb_Metab_HTH_regulators"/>
</dbReference>
<dbReference type="GO" id="GO:0003700">
    <property type="term" value="F:DNA-binding transcription factor activity"/>
    <property type="evidence" value="ECO:0007669"/>
    <property type="project" value="InterPro"/>
</dbReference>
<dbReference type="RefSeq" id="WP_101290564.1">
    <property type="nucleotide sequence ID" value="NZ_FOUQ01000002.1"/>
</dbReference>
<dbReference type="SMART" id="SM00420">
    <property type="entry name" value="HTH_DEOR"/>
    <property type="match status" value="1"/>
</dbReference>
<dbReference type="GO" id="GO:0003677">
    <property type="term" value="F:DNA binding"/>
    <property type="evidence" value="ECO:0007669"/>
    <property type="project" value="UniProtKB-KW"/>
</dbReference>
<evidence type="ECO:0000256" key="3">
    <source>
        <dbReference type="ARBA" id="ARBA00023163"/>
    </source>
</evidence>
<keyword evidence="2" id="KW-0238">DNA-binding</keyword>
<sequence length="231" mass="25285">MRKTERVERLKERLADVGVLHLQEAATLLGVSGMTVRRDLASAPHLFSYLGGYILPVGGDRNAVYRLDMETDAHAEAKELACRKAADLVEPDDTIFIDCGTTTPRMVDYLPTTGRLTVITYAMNVAERVIRRSGINLILLGGLFHASSQSFSGDEALRTVDRLGIGKAFLSAGGLHPQHGATCSNFHEVPIKQVVLARAGWSYLVIDASKLDKIKPAFFATADRFDQIITE</sequence>
<name>A0A2N3LU51_9HYPH</name>
<accession>A0A2N3LU51</accession>
<evidence type="ECO:0000313" key="6">
    <source>
        <dbReference type="Proteomes" id="UP000233491"/>
    </source>
</evidence>
<dbReference type="PROSITE" id="PS51000">
    <property type="entry name" value="HTH_DEOR_2"/>
    <property type="match status" value="1"/>
</dbReference>
<dbReference type="SUPFAM" id="SSF100950">
    <property type="entry name" value="NagB/RpiA/CoA transferase-like"/>
    <property type="match status" value="1"/>
</dbReference>
<keyword evidence="3" id="KW-0804">Transcription</keyword>
<evidence type="ECO:0000313" key="5">
    <source>
        <dbReference type="EMBL" id="PKR88162.1"/>
    </source>
</evidence>
<dbReference type="InterPro" id="IPR014036">
    <property type="entry name" value="DeoR-like_C"/>
</dbReference>
<dbReference type="OrthoDB" id="31600at2"/>
<dbReference type="InterPro" id="IPR018356">
    <property type="entry name" value="Tscrpt_reg_HTH_DeoR_CS"/>
</dbReference>
<dbReference type="Pfam" id="PF00455">
    <property type="entry name" value="DeoRC"/>
    <property type="match status" value="1"/>
</dbReference>
<organism evidence="5 6">
    <name type="scientific">Pleomorphomonas diazotrophica</name>
    <dbReference type="NCBI Taxonomy" id="1166257"/>
    <lineage>
        <taxon>Bacteria</taxon>
        <taxon>Pseudomonadati</taxon>
        <taxon>Pseudomonadota</taxon>
        <taxon>Alphaproteobacteria</taxon>
        <taxon>Hyphomicrobiales</taxon>
        <taxon>Pleomorphomonadaceae</taxon>
        <taxon>Pleomorphomonas</taxon>
    </lineage>
</organism>
<keyword evidence="6" id="KW-1185">Reference proteome</keyword>
<dbReference type="Proteomes" id="UP000233491">
    <property type="component" value="Unassembled WGS sequence"/>
</dbReference>
<dbReference type="InterPro" id="IPR037171">
    <property type="entry name" value="NagB/RpiA_transferase-like"/>
</dbReference>
<dbReference type="InterPro" id="IPR001034">
    <property type="entry name" value="DeoR_HTH"/>
</dbReference>
<dbReference type="SMART" id="SM01134">
    <property type="entry name" value="DeoRC"/>
    <property type="match status" value="1"/>
</dbReference>
<dbReference type="Pfam" id="PF08220">
    <property type="entry name" value="HTH_DeoR"/>
    <property type="match status" value="1"/>
</dbReference>
<dbReference type="EMBL" id="PJNW01000014">
    <property type="protein sequence ID" value="PKR88162.1"/>
    <property type="molecule type" value="Genomic_DNA"/>
</dbReference>
<evidence type="ECO:0000259" key="4">
    <source>
        <dbReference type="PROSITE" id="PS51000"/>
    </source>
</evidence>
<evidence type="ECO:0000256" key="1">
    <source>
        <dbReference type="ARBA" id="ARBA00023015"/>
    </source>
</evidence>
<comment type="caution">
    <text evidence="5">The sequence shown here is derived from an EMBL/GenBank/DDBJ whole genome shotgun (WGS) entry which is preliminary data.</text>
</comment>
<dbReference type="PROSITE" id="PS00894">
    <property type="entry name" value="HTH_DEOR_1"/>
    <property type="match status" value="1"/>
</dbReference>
<dbReference type="PANTHER" id="PTHR30363">
    <property type="entry name" value="HTH-TYPE TRANSCRIPTIONAL REGULATOR SRLR-RELATED"/>
    <property type="match status" value="1"/>
</dbReference>
<dbReference type="AlphaFoldDB" id="A0A2N3LU51"/>
<gene>
    <name evidence="5" type="ORF">CXZ10_17105</name>
</gene>
<reference evidence="5 6" key="1">
    <citation type="submission" date="2017-12" db="EMBL/GenBank/DDBJ databases">
        <title>Anaerobic carbon monoxide metabolism by Pleomorphomonas carboxyditropha sp. nov., a new mesophilic hydrogenogenic carboxidotroph.</title>
        <authorList>
            <person name="Esquivel-Elizondo S."/>
            <person name="Krajmalnik-Brown R."/>
        </authorList>
    </citation>
    <scope>NUCLEOTIDE SEQUENCE [LARGE SCALE GENOMIC DNA]</scope>
    <source>
        <strain evidence="5 6">R5-392</strain>
    </source>
</reference>
<dbReference type="PANTHER" id="PTHR30363:SF8">
    <property type="entry name" value="DEOXYRIBOSE OPERON REPRESSOR"/>
    <property type="match status" value="1"/>
</dbReference>
<evidence type="ECO:0000256" key="2">
    <source>
        <dbReference type="ARBA" id="ARBA00023125"/>
    </source>
</evidence>
<keyword evidence="1" id="KW-0805">Transcription regulation</keyword>
<protein>
    <submittedName>
        <fullName evidence="5">DeoR family transcriptional regulator</fullName>
    </submittedName>
</protein>